<dbReference type="SUPFAM" id="SSF52172">
    <property type="entry name" value="CheY-like"/>
    <property type="match status" value="1"/>
</dbReference>
<dbReference type="SMART" id="SM00448">
    <property type="entry name" value="REC"/>
    <property type="match status" value="1"/>
</dbReference>
<dbReference type="PROSITE" id="PS51755">
    <property type="entry name" value="OMPR_PHOB"/>
    <property type="match status" value="1"/>
</dbReference>
<dbReference type="InterPro" id="IPR039420">
    <property type="entry name" value="WalR-like"/>
</dbReference>
<organism evidence="10 11">
    <name type="scientific">Ideonella lacteola</name>
    <dbReference type="NCBI Taxonomy" id="2984193"/>
    <lineage>
        <taxon>Bacteria</taxon>
        <taxon>Pseudomonadati</taxon>
        <taxon>Pseudomonadota</taxon>
        <taxon>Betaproteobacteria</taxon>
        <taxon>Burkholderiales</taxon>
        <taxon>Sphaerotilaceae</taxon>
        <taxon>Ideonella</taxon>
    </lineage>
</organism>
<dbReference type="Pfam" id="PF00072">
    <property type="entry name" value="Response_reg"/>
    <property type="match status" value="1"/>
</dbReference>
<evidence type="ECO:0000259" key="9">
    <source>
        <dbReference type="PROSITE" id="PS51755"/>
    </source>
</evidence>
<feature type="domain" description="Response regulatory" evidence="8">
    <location>
        <begin position="10"/>
        <end position="123"/>
    </location>
</feature>
<dbReference type="Gene3D" id="3.40.50.2300">
    <property type="match status" value="1"/>
</dbReference>
<dbReference type="PANTHER" id="PTHR48111">
    <property type="entry name" value="REGULATOR OF RPOS"/>
    <property type="match status" value="1"/>
</dbReference>
<dbReference type="EMBL" id="JBBUTG010000015">
    <property type="protein sequence ID" value="MEK8033294.1"/>
    <property type="molecule type" value="Genomic_DNA"/>
</dbReference>
<keyword evidence="5" id="KW-0804">Transcription</keyword>
<evidence type="ECO:0000256" key="5">
    <source>
        <dbReference type="ARBA" id="ARBA00023163"/>
    </source>
</evidence>
<evidence type="ECO:0000259" key="8">
    <source>
        <dbReference type="PROSITE" id="PS50110"/>
    </source>
</evidence>
<name>A0ABU9BTJ5_9BURK</name>
<keyword evidence="3" id="KW-0805">Transcription regulation</keyword>
<dbReference type="Pfam" id="PF00486">
    <property type="entry name" value="Trans_reg_C"/>
    <property type="match status" value="1"/>
</dbReference>
<proteinExistence type="predicted"/>
<dbReference type="InterPro" id="IPR016032">
    <property type="entry name" value="Sig_transdc_resp-reg_C-effctor"/>
</dbReference>
<dbReference type="Gene3D" id="1.10.10.10">
    <property type="entry name" value="Winged helix-like DNA-binding domain superfamily/Winged helix DNA-binding domain"/>
    <property type="match status" value="1"/>
</dbReference>
<dbReference type="SMART" id="SM00862">
    <property type="entry name" value="Trans_reg_C"/>
    <property type="match status" value="1"/>
</dbReference>
<evidence type="ECO:0000313" key="11">
    <source>
        <dbReference type="Proteomes" id="UP001371218"/>
    </source>
</evidence>
<keyword evidence="11" id="KW-1185">Reference proteome</keyword>
<evidence type="ECO:0000256" key="7">
    <source>
        <dbReference type="PROSITE-ProRule" id="PRU01091"/>
    </source>
</evidence>
<dbReference type="SUPFAM" id="SSF46894">
    <property type="entry name" value="C-terminal effector domain of the bipartite response regulators"/>
    <property type="match status" value="1"/>
</dbReference>
<evidence type="ECO:0000256" key="2">
    <source>
        <dbReference type="ARBA" id="ARBA00023012"/>
    </source>
</evidence>
<evidence type="ECO:0000256" key="6">
    <source>
        <dbReference type="PROSITE-ProRule" id="PRU00169"/>
    </source>
</evidence>
<comment type="caution">
    <text evidence="10">The sequence shown here is derived from an EMBL/GenBank/DDBJ whole genome shotgun (WGS) entry which is preliminary data.</text>
</comment>
<dbReference type="CDD" id="cd00156">
    <property type="entry name" value="REC"/>
    <property type="match status" value="1"/>
</dbReference>
<sequence length="233" mass="25657">MPHTGSLPASIALVDDDVEYTEFLAQHLRGLGVQVHRFADSDELLADSSPFSYGFYLVDLMLPGIDGVELIRVLRRRTHAGVLVVSGRVAEDVFSSVVDAGADMHLAKPVTFDQVVVAIRAVHRRVVATEAGSKEWVLDRHAGQLVAPDGVRVDLSEGDITVMECFVEAEGKTVTREVLCRRLGRPVTDEPDNTLSATLYRLRRRIERATPVVVPMQSQSRVGYVFRAPLRGV</sequence>
<feature type="modified residue" description="4-aspartylphosphate" evidence="6">
    <location>
        <position position="59"/>
    </location>
</feature>
<feature type="DNA-binding region" description="OmpR/PhoB-type" evidence="7">
    <location>
        <begin position="126"/>
        <end position="228"/>
    </location>
</feature>
<keyword evidence="2" id="KW-0902">Two-component regulatory system</keyword>
<dbReference type="InterPro" id="IPR001867">
    <property type="entry name" value="OmpR/PhoB-type_DNA-bd"/>
</dbReference>
<evidence type="ECO:0000256" key="3">
    <source>
        <dbReference type="ARBA" id="ARBA00023015"/>
    </source>
</evidence>
<evidence type="ECO:0000313" key="10">
    <source>
        <dbReference type="EMBL" id="MEK8033294.1"/>
    </source>
</evidence>
<evidence type="ECO:0000256" key="4">
    <source>
        <dbReference type="ARBA" id="ARBA00023125"/>
    </source>
</evidence>
<accession>A0ABU9BTJ5</accession>
<dbReference type="InterPro" id="IPR011006">
    <property type="entry name" value="CheY-like_superfamily"/>
</dbReference>
<dbReference type="Proteomes" id="UP001371218">
    <property type="component" value="Unassembled WGS sequence"/>
</dbReference>
<keyword evidence="1 6" id="KW-0597">Phosphoprotein</keyword>
<dbReference type="InterPro" id="IPR036388">
    <property type="entry name" value="WH-like_DNA-bd_sf"/>
</dbReference>
<protein>
    <submittedName>
        <fullName evidence="10">Response regulator transcription factor</fullName>
    </submittedName>
</protein>
<feature type="domain" description="OmpR/PhoB-type" evidence="9">
    <location>
        <begin position="126"/>
        <end position="228"/>
    </location>
</feature>
<evidence type="ECO:0000256" key="1">
    <source>
        <dbReference type="ARBA" id="ARBA00022553"/>
    </source>
</evidence>
<keyword evidence="4 7" id="KW-0238">DNA-binding</keyword>
<dbReference type="RefSeq" id="WP_341427712.1">
    <property type="nucleotide sequence ID" value="NZ_JBBUTG010000015.1"/>
</dbReference>
<reference evidence="10 11" key="1">
    <citation type="submission" date="2024-04" db="EMBL/GenBank/DDBJ databases">
        <title>Novel species of the genus Ideonella isolated from streams.</title>
        <authorList>
            <person name="Lu H."/>
        </authorList>
    </citation>
    <scope>NUCLEOTIDE SEQUENCE [LARGE SCALE GENOMIC DNA]</scope>
    <source>
        <strain evidence="10 11">DXS29W</strain>
    </source>
</reference>
<dbReference type="PANTHER" id="PTHR48111:SF22">
    <property type="entry name" value="REGULATOR OF RPOS"/>
    <property type="match status" value="1"/>
</dbReference>
<gene>
    <name evidence="10" type="ORF">AACH06_20940</name>
</gene>
<dbReference type="PROSITE" id="PS50110">
    <property type="entry name" value="RESPONSE_REGULATORY"/>
    <property type="match status" value="1"/>
</dbReference>
<dbReference type="InterPro" id="IPR001789">
    <property type="entry name" value="Sig_transdc_resp-reg_receiver"/>
</dbReference>